<dbReference type="InterPro" id="IPR005000">
    <property type="entry name" value="Aldolase/citrate-lyase_domain"/>
</dbReference>
<protein>
    <recommendedName>
        <fullName evidence="2">HpcH/HpaI aldolase/citrate lyase domain-containing protein</fullName>
    </recommendedName>
</protein>
<dbReference type="GO" id="GO:0046872">
    <property type="term" value="F:metal ion binding"/>
    <property type="evidence" value="ECO:0007669"/>
    <property type="project" value="UniProtKB-KW"/>
</dbReference>
<dbReference type="InterPro" id="IPR040442">
    <property type="entry name" value="Pyrv_kinase-like_dom_sf"/>
</dbReference>
<dbReference type="InterPro" id="IPR015813">
    <property type="entry name" value="Pyrv/PenolPyrv_kinase-like_dom"/>
</dbReference>
<reference evidence="3 4" key="1">
    <citation type="journal article" date="2016" name="Nat. Commun.">
        <title>Thousands of microbial genomes shed light on interconnected biogeochemical processes in an aquifer system.</title>
        <authorList>
            <person name="Anantharaman K."/>
            <person name="Brown C.T."/>
            <person name="Hug L.A."/>
            <person name="Sharon I."/>
            <person name="Castelle C.J."/>
            <person name="Probst A.J."/>
            <person name="Thomas B.C."/>
            <person name="Singh A."/>
            <person name="Wilkins M.J."/>
            <person name="Karaoz U."/>
            <person name="Brodie E.L."/>
            <person name="Williams K.H."/>
            <person name="Hubbard S.S."/>
            <person name="Banfield J.F."/>
        </authorList>
    </citation>
    <scope>NUCLEOTIDE SEQUENCE [LARGE SCALE GENOMIC DNA]</scope>
</reference>
<evidence type="ECO:0000259" key="2">
    <source>
        <dbReference type="Pfam" id="PF03328"/>
    </source>
</evidence>
<name>A0A1F6AR15_9BACT</name>
<dbReference type="EMBL" id="MFJR01000007">
    <property type="protein sequence ID" value="OGG26717.1"/>
    <property type="molecule type" value="Genomic_DNA"/>
</dbReference>
<gene>
    <name evidence="3" type="ORF">A2960_00915</name>
</gene>
<sequence>MNDLENKMVESLINLRDKHGVIEVKAEFEAEASRMNELMRLKEVADKAGLGLVLKVGGAEAITDMFEAQHIGVTGLIAPMIESAYAMKKYLEAIGKYFPQDLRKTIHFGVNIETYQAYKNLEEMLNLQKIHFIDTITLGRVDMCGSLNISRMDINCDQIFDIALDIFTKAKKKGMRTTMGGGIAKEAIPFIKKLASKKLLDRYETRKIVFPVAKSLTNIKEGIIAANSFELLWLENKKNYYSLISTEDDLRIVMLNSRIPQKQA</sequence>
<comment type="caution">
    <text evidence="3">The sequence shown here is derived from an EMBL/GenBank/DDBJ whole genome shotgun (WGS) entry which is preliminary data.</text>
</comment>
<dbReference type="GO" id="GO:0003824">
    <property type="term" value="F:catalytic activity"/>
    <property type="evidence" value="ECO:0007669"/>
    <property type="project" value="InterPro"/>
</dbReference>
<evidence type="ECO:0000313" key="4">
    <source>
        <dbReference type="Proteomes" id="UP000176609"/>
    </source>
</evidence>
<dbReference type="Proteomes" id="UP000176609">
    <property type="component" value="Unassembled WGS sequence"/>
</dbReference>
<evidence type="ECO:0000256" key="1">
    <source>
        <dbReference type="ARBA" id="ARBA00022723"/>
    </source>
</evidence>
<dbReference type="AlphaFoldDB" id="A0A1F6AR15"/>
<evidence type="ECO:0000313" key="3">
    <source>
        <dbReference type="EMBL" id="OGG26717.1"/>
    </source>
</evidence>
<proteinExistence type="predicted"/>
<dbReference type="Pfam" id="PF03328">
    <property type="entry name" value="HpcH_HpaI"/>
    <property type="match status" value="1"/>
</dbReference>
<accession>A0A1F6AR15</accession>
<keyword evidence="1" id="KW-0479">Metal-binding</keyword>
<organism evidence="3 4">
    <name type="scientific">Candidatus Gottesmanbacteria bacterium RIFCSPLOWO2_01_FULL_39_12b</name>
    <dbReference type="NCBI Taxonomy" id="1798388"/>
    <lineage>
        <taxon>Bacteria</taxon>
        <taxon>Candidatus Gottesmaniibacteriota</taxon>
    </lineage>
</organism>
<feature type="domain" description="HpcH/HpaI aldolase/citrate lyase" evidence="2">
    <location>
        <begin position="60"/>
        <end position="175"/>
    </location>
</feature>
<dbReference type="SUPFAM" id="SSF51621">
    <property type="entry name" value="Phosphoenolpyruvate/pyruvate domain"/>
    <property type="match status" value="1"/>
</dbReference>
<dbReference type="Gene3D" id="3.20.20.60">
    <property type="entry name" value="Phosphoenolpyruvate-binding domains"/>
    <property type="match status" value="1"/>
</dbReference>